<proteinExistence type="predicted"/>
<accession>A0A841BPN3</accession>
<dbReference type="EMBL" id="JACHMN010000002">
    <property type="protein sequence ID" value="MBB5868791.1"/>
    <property type="molecule type" value="Genomic_DNA"/>
</dbReference>
<dbReference type="Gene3D" id="1.10.8.1060">
    <property type="entry name" value="Corynebacterium glutamicum thioredoxin-dependent arsenate reductase, N-terminal domain"/>
    <property type="match status" value="1"/>
</dbReference>
<reference evidence="1 2" key="1">
    <citation type="submission" date="2020-08" db="EMBL/GenBank/DDBJ databases">
        <title>Sequencing the genomes of 1000 actinobacteria strains.</title>
        <authorList>
            <person name="Klenk H.-P."/>
        </authorList>
    </citation>
    <scope>NUCLEOTIDE SEQUENCE [LARGE SCALE GENOMIC DNA]</scope>
    <source>
        <strain evidence="1 2">DSM 45362</strain>
    </source>
</reference>
<evidence type="ECO:0000313" key="1">
    <source>
        <dbReference type="EMBL" id="MBB5868791.1"/>
    </source>
</evidence>
<keyword evidence="2" id="KW-1185">Reference proteome</keyword>
<dbReference type="Proteomes" id="UP000587527">
    <property type="component" value="Unassembled WGS sequence"/>
</dbReference>
<organism evidence="1 2">
    <name type="scientific">Allocatelliglobosispora scoriae</name>
    <dbReference type="NCBI Taxonomy" id="643052"/>
    <lineage>
        <taxon>Bacteria</taxon>
        <taxon>Bacillati</taxon>
        <taxon>Actinomycetota</taxon>
        <taxon>Actinomycetes</taxon>
        <taxon>Micromonosporales</taxon>
        <taxon>Micromonosporaceae</taxon>
        <taxon>Allocatelliglobosispora</taxon>
    </lineage>
</organism>
<sequence length="72" mass="8177">MTPEPEEAQIAAIVGRLERRYPAARIAGAELESRVRGLYHQFDTARIRTFVAVFVERLARISIEEQSAHAVR</sequence>
<comment type="caution">
    <text evidence="1">The sequence shown here is derived from an EMBL/GenBank/DDBJ whole genome shotgun (WGS) entry which is preliminary data.</text>
</comment>
<dbReference type="RefSeq" id="WP_184834984.1">
    <property type="nucleotide sequence ID" value="NZ_JACHMN010000002.1"/>
</dbReference>
<dbReference type="AlphaFoldDB" id="A0A841BPN3"/>
<protein>
    <submittedName>
        <fullName evidence="1">Uncharacterized protein</fullName>
    </submittedName>
</protein>
<dbReference type="NCBIfam" id="NF046112">
    <property type="entry name" value="MSMEG_6209_Nter"/>
    <property type="match status" value="1"/>
</dbReference>
<name>A0A841BPN3_9ACTN</name>
<evidence type="ECO:0000313" key="2">
    <source>
        <dbReference type="Proteomes" id="UP000587527"/>
    </source>
</evidence>
<gene>
    <name evidence="1" type="ORF">F4553_002170</name>
</gene>